<feature type="signal peptide" evidence="1">
    <location>
        <begin position="1"/>
        <end position="25"/>
    </location>
</feature>
<dbReference type="RefSeq" id="WP_309262911.1">
    <property type="nucleotide sequence ID" value="NZ_JARUHG010000004.1"/>
</dbReference>
<sequence length="244" mass="26475">MTRFSRFAVSAPLALILVLPVSATADNVNATLPTIPVQGVRNPQEFDFANAPRYLKRFSAVPLSERDKARLLFVATGKRMTPLPPDVLSKLRLDIENRGESWPVEIKETGEVVFPEIPAAKVNDAQVVANVPKGTLLLSMRVRIVPSAEAVTLGYLNDAALQARAGWKRASGGIAALTVPHFTCAKFRFSRPKSIAITQEGKQIWAAPPGTEIDVPLSIPGASDRAEVLWPRDSDDQISGCKLN</sequence>
<evidence type="ECO:0000313" key="2">
    <source>
        <dbReference type="EMBL" id="MDR0183765.1"/>
    </source>
</evidence>
<keyword evidence="3" id="KW-1185">Reference proteome</keyword>
<organism evidence="2 3">
    <name type="scientific">Lysobacter arvi</name>
    <dbReference type="NCBI Taxonomy" id="3038776"/>
    <lineage>
        <taxon>Bacteria</taxon>
        <taxon>Pseudomonadati</taxon>
        <taxon>Pseudomonadota</taxon>
        <taxon>Gammaproteobacteria</taxon>
        <taxon>Lysobacterales</taxon>
        <taxon>Lysobacteraceae</taxon>
        <taxon>Lysobacter</taxon>
    </lineage>
</organism>
<gene>
    <name evidence="2" type="ORF">P8609_12420</name>
</gene>
<evidence type="ECO:0000256" key="1">
    <source>
        <dbReference type="SAM" id="SignalP"/>
    </source>
</evidence>
<dbReference type="Proteomes" id="UP001233535">
    <property type="component" value="Unassembled WGS sequence"/>
</dbReference>
<evidence type="ECO:0000313" key="3">
    <source>
        <dbReference type="Proteomes" id="UP001233535"/>
    </source>
</evidence>
<dbReference type="EMBL" id="JARUHG010000004">
    <property type="protein sequence ID" value="MDR0183765.1"/>
    <property type="molecule type" value="Genomic_DNA"/>
</dbReference>
<name>A0ABU1CFN0_9GAMM</name>
<keyword evidence="1" id="KW-0732">Signal</keyword>
<accession>A0ABU1CFN0</accession>
<comment type="caution">
    <text evidence="2">The sequence shown here is derived from an EMBL/GenBank/DDBJ whole genome shotgun (WGS) entry which is preliminary data.</text>
</comment>
<protein>
    <submittedName>
        <fullName evidence="2">Uncharacterized protein</fullName>
    </submittedName>
</protein>
<feature type="chain" id="PRO_5045528123" evidence="1">
    <location>
        <begin position="26"/>
        <end position="244"/>
    </location>
</feature>
<reference evidence="2 3" key="1">
    <citation type="submission" date="2023-04" db="EMBL/GenBank/DDBJ databases">
        <title>Lysobacter sp. strain UC isolated from soil sample.</title>
        <authorList>
            <person name="Choksket S."/>
            <person name="Harshvardhan F."/>
            <person name="Rana R."/>
            <person name="Patil P.B."/>
            <person name="Korpole S."/>
        </authorList>
    </citation>
    <scope>NUCLEOTIDE SEQUENCE [LARGE SCALE GENOMIC DNA]</scope>
    <source>
        <strain evidence="2 3">UC</strain>
    </source>
</reference>
<proteinExistence type="predicted"/>